<evidence type="ECO:0000313" key="9">
    <source>
        <dbReference type="EMBL" id="CAH1102718.1"/>
    </source>
</evidence>
<dbReference type="InterPro" id="IPR003593">
    <property type="entry name" value="AAA+_ATPase"/>
</dbReference>
<feature type="transmembrane region" description="Helical" evidence="7">
    <location>
        <begin position="684"/>
        <end position="705"/>
    </location>
</feature>
<dbReference type="InterPro" id="IPR027417">
    <property type="entry name" value="P-loop_NTPase"/>
</dbReference>
<keyword evidence="5 7" id="KW-1133">Transmembrane helix</keyword>
<evidence type="ECO:0000256" key="6">
    <source>
        <dbReference type="ARBA" id="ARBA00023136"/>
    </source>
</evidence>
<evidence type="ECO:0000256" key="2">
    <source>
        <dbReference type="ARBA" id="ARBA00022692"/>
    </source>
</evidence>
<keyword evidence="2 7" id="KW-0812">Transmembrane</keyword>
<feature type="transmembrane region" description="Helical" evidence="7">
    <location>
        <begin position="511"/>
        <end position="537"/>
    </location>
</feature>
<evidence type="ECO:0000313" key="10">
    <source>
        <dbReference type="Proteomes" id="UP001153636"/>
    </source>
</evidence>
<dbReference type="InterPro" id="IPR003439">
    <property type="entry name" value="ABC_transporter-like_ATP-bd"/>
</dbReference>
<dbReference type="PROSITE" id="PS50893">
    <property type="entry name" value="ABC_TRANSPORTER_2"/>
    <property type="match status" value="1"/>
</dbReference>
<name>A0A9P0CMA5_9CUCU</name>
<dbReference type="CDD" id="cd03230">
    <property type="entry name" value="ABC_DR_subfamily_A"/>
    <property type="match status" value="1"/>
</dbReference>
<dbReference type="GO" id="GO:0140359">
    <property type="term" value="F:ABC-type transporter activity"/>
    <property type="evidence" value="ECO:0007669"/>
    <property type="project" value="InterPro"/>
</dbReference>
<reference evidence="9" key="1">
    <citation type="submission" date="2022-01" db="EMBL/GenBank/DDBJ databases">
        <authorList>
            <person name="King R."/>
        </authorList>
    </citation>
    <scope>NUCLEOTIDE SEQUENCE</scope>
</reference>
<protein>
    <recommendedName>
        <fullName evidence="8">ABC transporter domain-containing protein</fullName>
    </recommendedName>
</protein>
<feature type="transmembrane region" description="Helical" evidence="7">
    <location>
        <begin position="592"/>
        <end position="616"/>
    </location>
</feature>
<evidence type="ECO:0000256" key="3">
    <source>
        <dbReference type="ARBA" id="ARBA00022741"/>
    </source>
</evidence>
<feature type="transmembrane region" description="Helical" evidence="7">
    <location>
        <begin position="622"/>
        <end position="644"/>
    </location>
</feature>
<dbReference type="Gene3D" id="3.40.50.300">
    <property type="entry name" value="P-loop containing nucleotide triphosphate hydrolases"/>
    <property type="match status" value="1"/>
</dbReference>
<dbReference type="PANTHER" id="PTHR43038:SF2">
    <property type="entry name" value="RH61964P"/>
    <property type="match status" value="1"/>
</dbReference>
<gene>
    <name evidence="9" type="ORF">PSYICH_LOCUS3801</name>
</gene>
<organism evidence="9 10">
    <name type="scientific">Psylliodes chrysocephalus</name>
    <dbReference type="NCBI Taxonomy" id="3402493"/>
    <lineage>
        <taxon>Eukaryota</taxon>
        <taxon>Metazoa</taxon>
        <taxon>Ecdysozoa</taxon>
        <taxon>Arthropoda</taxon>
        <taxon>Hexapoda</taxon>
        <taxon>Insecta</taxon>
        <taxon>Pterygota</taxon>
        <taxon>Neoptera</taxon>
        <taxon>Endopterygota</taxon>
        <taxon>Coleoptera</taxon>
        <taxon>Polyphaga</taxon>
        <taxon>Cucujiformia</taxon>
        <taxon>Chrysomeloidea</taxon>
        <taxon>Chrysomelidae</taxon>
        <taxon>Galerucinae</taxon>
        <taxon>Alticini</taxon>
        <taxon>Psylliodes</taxon>
    </lineage>
</organism>
<evidence type="ECO:0000256" key="1">
    <source>
        <dbReference type="ARBA" id="ARBA00004141"/>
    </source>
</evidence>
<evidence type="ECO:0000256" key="4">
    <source>
        <dbReference type="ARBA" id="ARBA00022840"/>
    </source>
</evidence>
<dbReference type="Proteomes" id="UP001153636">
    <property type="component" value="Chromosome 13"/>
</dbReference>
<proteinExistence type="predicted"/>
<dbReference type="GO" id="GO:0016020">
    <property type="term" value="C:membrane"/>
    <property type="evidence" value="ECO:0007669"/>
    <property type="project" value="UniProtKB-SubCell"/>
</dbReference>
<evidence type="ECO:0000259" key="8">
    <source>
        <dbReference type="PROSITE" id="PS50893"/>
    </source>
</evidence>
<keyword evidence="10" id="KW-1185">Reference proteome</keyword>
<feature type="transmembrane region" description="Helical" evidence="7">
    <location>
        <begin position="563"/>
        <end position="585"/>
    </location>
</feature>
<dbReference type="OrthoDB" id="10255969at2759"/>
<dbReference type="GO" id="GO:0005524">
    <property type="term" value="F:ATP binding"/>
    <property type="evidence" value="ECO:0007669"/>
    <property type="project" value="UniProtKB-KW"/>
</dbReference>
<comment type="subcellular location">
    <subcellularLocation>
        <location evidence="1">Membrane</location>
        <topology evidence="1">Multi-pass membrane protein</topology>
    </subcellularLocation>
</comment>
<dbReference type="PANTHER" id="PTHR43038">
    <property type="entry name" value="ATP-BINDING CASSETTE, SUB-FAMILY H, MEMBER 1"/>
    <property type="match status" value="1"/>
</dbReference>
<keyword evidence="4" id="KW-0067">ATP-binding</keyword>
<dbReference type="Pfam" id="PF00005">
    <property type="entry name" value="ABC_tran"/>
    <property type="match status" value="1"/>
</dbReference>
<evidence type="ECO:0000256" key="7">
    <source>
        <dbReference type="SAM" id="Phobius"/>
    </source>
</evidence>
<sequence>MNDQVAIRVKDVQKSYGSNHILKKICLNVQKGSIYGLLGSSGCGKTTLLSCIIGRNKIDQGEIQVFGKKSSALLSSKVGYMPQGTSLVRDFTVKDSIYFFGRIYNVDDEIIHQRYEELVELLELPKDGRFIKDCSGGTQRRISFAVTLVHKPELLILDEPTVGTDPILRDRVWKYLLKISQEDKTTVIITTHYIEETRQANQIGLMRDGKILIEENPEKLLNMYNCESLEEVYLILSKNQEFAKNRVTVGEIEEGEHAGNVGDTAQSQLSISSRETTEAFDECNASTDVLTTEETTKNPNRIFAMHRFKALLEKNWKSLRRNHLASIFPVLMPGIQVLCFLIAIGRDPTNVPFGIVNEERTRDFCKHFEVNQSVVRYGEWDCHINSISCRFVDFLNIPLIEEKFYDSRSKAMEDLKTGKLYGFVHLHKNLSKLMENRLTEGLDLDDLPDEEIQIYLDMSSLQIGGTLKMRIAERYQEFHKQVHEDCNFLSGSTQLPLRVEEYFYGDQNDEFIIFMTPGIVTTMIYFMGVMMTCVIILDEKCEGIWDRSIVAGVTSVELSLSHLLFQTTFMGFMALELVVLVFFCFQQPYVGSLWLIYLLIYLQGLAGIVLGFGISIVSDSHVTANILVSGIFNPLVLASGIMWPAEAINEYLLYVVKCLPLSLPTTALRNVIKKGLTVCDSDTLYGFGILCMWIVICGVLSIFYIKRKQ</sequence>
<dbReference type="GO" id="GO:0016887">
    <property type="term" value="F:ATP hydrolysis activity"/>
    <property type="evidence" value="ECO:0007669"/>
    <property type="project" value="InterPro"/>
</dbReference>
<dbReference type="SMART" id="SM00382">
    <property type="entry name" value="AAA"/>
    <property type="match status" value="1"/>
</dbReference>
<keyword evidence="3" id="KW-0547">Nucleotide-binding</keyword>
<dbReference type="AlphaFoldDB" id="A0A9P0CMA5"/>
<accession>A0A9P0CMA5</accession>
<dbReference type="SUPFAM" id="SSF52540">
    <property type="entry name" value="P-loop containing nucleoside triphosphate hydrolases"/>
    <property type="match status" value="1"/>
</dbReference>
<evidence type="ECO:0000256" key="5">
    <source>
        <dbReference type="ARBA" id="ARBA00022989"/>
    </source>
</evidence>
<dbReference type="InterPro" id="IPR013525">
    <property type="entry name" value="ABC2_TM"/>
</dbReference>
<keyword evidence="6 7" id="KW-0472">Membrane</keyword>
<feature type="domain" description="ABC transporter" evidence="8">
    <location>
        <begin position="7"/>
        <end position="233"/>
    </location>
</feature>
<dbReference type="Pfam" id="PF12698">
    <property type="entry name" value="ABC2_membrane_3"/>
    <property type="match status" value="1"/>
</dbReference>
<dbReference type="EMBL" id="OV651825">
    <property type="protein sequence ID" value="CAH1102718.1"/>
    <property type="molecule type" value="Genomic_DNA"/>
</dbReference>